<keyword evidence="1" id="KW-1133">Transmembrane helix</keyword>
<proteinExistence type="predicted"/>
<dbReference type="Proteomes" id="UP000028715">
    <property type="component" value="Unassembled WGS sequence"/>
</dbReference>
<dbReference type="eggNOG" id="ENOG50332UH">
    <property type="taxonomic scope" value="Bacteria"/>
</dbReference>
<protein>
    <submittedName>
        <fullName evidence="2">Uncharacterized protein</fullName>
    </submittedName>
</protein>
<sequence>MQNLKDKIWGFIILLICIACCKQCTTEYIKGGDNKAISNYEKMLFDNSTIEAELYPEYKQTTIKIAGIPMKSYDFRYHFNVDGNEYEGKHTFNADLPKSNTLKIYYLKTDPNFNTQDPKSKLEAEKEKNSSNSSLYWAIGWGVFGILSLLGLINEFKKKEEPETETPAAE</sequence>
<dbReference type="OrthoDB" id="1369410at2"/>
<accession>A0A085ZQJ1</accession>
<reference evidence="2 3" key="1">
    <citation type="submission" date="2014-07" db="EMBL/GenBank/DDBJ databases">
        <title>Genome of Flavobacterium reichenbachii LMG 25512.</title>
        <authorList>
            <person name="Stropko S.J."/>
            <person name="Pipes S.E."/>
            <person name="Newman J.D."/>
        </authorList>
    </citation>
    <scope>NUCLEOTIDE SEQUENCE [LARGE SCALE GENOMIC DNA]</scope>
    <source>
        <strain evidence="2 3">LMG 25512</strain>
    </source>
</reference>
<keyword evidence="1" id="KW-0812">Transmembrane</keyword>
<evidence type="ECO:0000313" key="3">
    <source>
        <dbReference type="Proteomes" id="UP000028715"/>
    </source>
</evidence>
<dbReference type="RefSeq" id="WP_035685426.1">
    <property type="nucleotide sequence ID" value="NZ_JPRL01000001.1"/>
</dbReference>
<evidence type="ECO:0000313" key="2">
    <source>
        <dbReference type="EMBL" id="KFF06705.1"/>
    </source>
</evidence>
<comment type="caution">
    <text evidence="2">The sequence shown here is derived from an EMBL/GenBank/DDBJ whole genome shotgun (WGS) entry which is preliminary data.</text>
</comment>
<gene>
    <name evidence="2" type="ORF">IW19_14855</name>
</gene>
<dbReference type="EMBL" id="JPRL01000001">
    <property type="protein sequence ID" value="KFF06705.1"/>
    <property type="molecule type" value="Genomic_DNA"/>
</dbReference>
<name>A0A085ZQJ1_9FLAO</name>
<keyword evidence="1" id="KW-0472">Membrane</keyword>
<organism evidence="2 3">
    <name type="scientific">Flavobacterium reichenbachii</name>
    <dbReference type="NCBI Taxonomy" id="362418"/>
    <lineage>
        <taxon>Bacteria</taxon>
        <taxon>Pseudomonadati</taxon>
        <taxon>Bacteroidota</taxon>
        <taxon>Flavobacteriia</taxon>
        <taxon>Flavobacteriales</taxon>
        <taxon>Flavobacteriaceae</taxon>
        <taxon>Flavobacterium</taxon>
    </lineage>
</organism>
<dbReference type="AlphaFoldDB" id="A0A085ZQJ1"/>
<evidence type="ECO:0000256" key="1">
    <source>
        <dbReference type="SAM" id="Phobius"/>
    </source>
</evidence>
<feature type="transmembrane region" description="Helical" evidence="1">
    <location>
        <begin position="135"/>
        <end position="153"/>
    </location>
</feature>
<keyword evidence="3" id="KW-1185">Reference proteome</keyword>